<dbReference type="NCBIfam" id="TIGR01665">
    <property type="entry name" value="put_anti_recept"/>
    <property type="match status" value="1"/>
</dbReference>
<dbReference type="RefSeq" id="WP_150379725.1">
    <property type="nucleotide sequence ID" value="NZ_RZUH01000007.1"/>
</dbReference>
<comment type="caution">
    <text evidence="2">The sequence shown here is derived from an EMBL/GenBank/DDBJ whole genome shotgun (WGS) entry which is preliminary data.</text>
</comment>
<sequence length="541" mass="58074">MRLIVFDRWGHGKGDITQPVKAIVKRTMGGSDFSDTLELTCDMVLDKGDRIILDDDGWREYVVDSPQEMRDATSFVSTPHASNSVVTLDSSQVIEYFHETEVTPARILDLITDGTEWYPDHEIPDHEPLEVTLDGVGGYQALLQAAELFGLEVTTRFVPDSAMMGGMTRYVGFTEPTGGRQTGLRFEYGRDLASVRRTFASRDVATRIYPYGASQSVKLENGKTEQRKITIAPVNNGKTYLDADNLSQWGYPGRDGAQRQSVMVIDHTDIDTVASLFDQALKDLEEYSKPAVTYEAEITAFTHGGLYVKSLDAGDRVQIVDRTFNPPLRLDGRVTSIEKDLLSPESSTVTLGDVIETTAMQQAEAKRVARTVRVGKPIWDAATATASSAHSTATDAYNEATGLTEKVDTAVSSAATAQSTATAAQSTATAAQTTATAADSTAKAAAAQVAMVGGMTDVTFTVAEFGDGLSVTKEVTDLPASMVAGAPPVRAQQDLWGVCQPIVLDHDSDESIPAGSIRVDVKSKPTADLVVRLAALKGASA</sequence>
<dbReference type="AlphaFoldDB" id="A0A5M9ZI44"/>
<evidence type="ECO:0000313" key="2">
    <source>
        <dbReference type="EMBL" id="KAA8827256.1"/>
    </source>
</evidence>
<proteinExistence type="predicted"/>
<dbReference type="InterPro" id="IPR010572">
    <property type="entry name" value="Tail_dom"/>
</dbReference>
<evidence type="ECO:0000259" key="1">
    <source>
        <dbReference type="Pfam" id="PF06605"/>
    </source>
</evidence>
<gene>
    <name evidence="2" type="ORF">EMO91_09445</name>
</gene>
<reference evidence="2 3" key="1">
    <citation type="journal article" date="2019" name="Syst. Appl. Microbiol.">
        <title>Characterization of Bifidobacterium species in feaces of the Egyptian fruit bat: Description of B. vespertilionis sp. nov. and B. rousetti sp. nov.</title>
        <authorList>
            <person name="Modesto M."/>
            <person name="Satti M."/>
            <person name="Watanabe K."/>
            <person name="Puglisi E."/>
            <person name="Morelli L."/>
            <person name="Huang C.-H."/>
            <person name="Liou J.-S."/>
            <person name="Miyashita M."/>
            <person name="Tamura T."/>
            <person name="Saito S."/>
            <person name="Mori K."/>
            <person name="Huang L."/>
            <person name="Sciavilla P."/>
            <person name="Sandri C."/>
            <person name="Spiezio C."/>
            <person name="Vitali F."/>
            <person name="Cavalieri D."/>
            <person name="Perpetuini G."/>
            <person name="Tofalo R."/>
            <person name="Bonetti A."/>
            <person name="Arita M."/>
            <person name="Mattarelli P."/>
        </authorList>
    </citation>
    <scope>NUCLEOTIDE SEQUENCE [LARGE SCALE GENOMIC DNA]</scope>
    <source>
        <strain evidence="2 3">RST17</strain>
    </source>
</reference>
<name>A0A5M9ZI44_9BIFI</name>
<evidence type="ECO:0000313" key="3">
    <source>
        <dbReference type="Proteomes" id="UP000410049"/>
    </source>
</evidence>
<accession>A0A5M9ZI44</accession>
<dbReference type="Pfam" id="PF06605">
    <property type="entry name" value="Prophage_tail"/>
    <property type="match status" value="1"/>
</dbReference>
<feature type="domain" description="Tail spike" evidence="1">
    <location>
        <begin position="103"/>
        <end position="363"/>
    </location>
</feature>
<dbReference type="EMBL" id="RZUH01000007">
    <property type="protein sequence ID" value="KAA8827256.1"/>
    <property type="molecule type" value="Genomic_DNA"/>
</dbReference>
<organism evidence="2 3">
    <name type="scientific">Bifidobacterium myosotis</name>
    <dbReference type="NCBI Taxonomy" id="1630166"/>
    <lineage>
        <taxon>Bacteria</taxon>
        <taxon>Bacillati</taxon>
        <taxon>Actinomycetota</taxon>
        <taxon>Actinomycetes</taxon>
        <taxon>Bifidobacteriales</taxon>
        <taxon>Bifidobacteriaceae</taxon>
        <taxon>Bifidobacterium</taxon>
    </lineage>
</organism>
<dbReference type="Proteomes" id="UP000410049">
    <property type="component" value="Unassembled WGS sequence"/>
</dbReference>
<dbReference type="InterPro" id="IPR007119">
    <property type="entry name" value="Phage_tail_spike_N"/>
</dbReference>
<protein>
    <recommendedName>
        <fullName evidence="1">Tail spike domain-containing protein</fullName>
    </recommendedName>
</protein>